<evidence type="ECO:0000313" key="1">
    <source>
        <dbReference type="EMBL" id="AFZ79082.1"/>
    </source>
</evidence>
<dbReference type="VEuPathDB" id="PiroplasmaDB:BEWA_019270"/>
<dbReference type="AlphaFoldDB" id="L0ATV9"/>
<evidence type="ECO:0000313" key="2">
    <source>
        <dbReference type="Proteomes" id="UP000031512"/>
    </source>
</evidence>
<proteinExistence type="predicted"/>
<accession>L0ATV9</accession>
<dbReference type="EMBL" id="CP001669">
    <property type="protein sequence ID" value="AFZ79082.1"/>
    <property type="molecule type" value="Genomic_DNA"/>
</dbReference>
<organism evidence="1 2">
    <name type="scientific">Theileria equi strain WA</name>
    <dbReference type="NCBI Taxonomy" id="1537102"/>
    <lineage>
        <taxon>Eukaryota</taxon>
        <taxon>Sar</taxon>
        <taxon>Alveolata</taxon>
        <taxon>Apicomplexa</taxon>
        <taxon>Aconoidasida</taxon>
        <taxon>Piroplasmida</taxon>
        <taxon>Theileriidae</taxon>
        <taxon>Theileria</taxon>
    </lineage>
</organism>
<dbReference type="RefSeq" id="XP_004828748.1">
    <property type="nucleotide sequence ID" value="XM_004828691.1"/>
</dbReference>
<sequence length="740" mass="85192">MRNIGINRFEYMKHVKEDSVYRKFSPQSKCLLTCMITKFNKDLRQMTGSNEFIVKIFRDFSDKKSMLQLNLESINMLLVSSYKLKIPLTHKELSLILERIHTIITPVSDSIFSNELTLSVLHSLGNFARIFPKYHDLVRDSPPLQEIKENFELYSKDIRLRDLSLAIYALERLKLVNENLARVLISTIKKIQALDNTSLATILYSSCKNHNMRSIFNILNDHVLENLGKFTTREICNVSCAYLKAKLWRDDFFPYLSKHLPLMNIQELCNVIHLLINMKVSVPSQFKNAYIFHLPTFCRYSLDLIDYLTIAQSLYKWMPQNGTLLDEGICKMISCGRYKLDSKFLYLIHYCKELRLSNSVYKLLNVVDSGFDLNLLNSRETVILYSILRTYELPSLHHKIESLIINRPFLNFSSFNLQILISVGTDKVVSDIIQKFVTMYPKPTIDAVDIATSIIKGSYSESFQNFVLLWFKSVIFAPSSSKKFNLIAKCLYALSYMRNVNSALIMLCRSFSILNEKEYLDVLSFFDLVKLLSVSKNFNYMDQHVVHIAEHAVNSTKEYENIDIDTFLEMLKIVSFLDFASFGKEPAQNIGKFIHAMLTIFPDELIKREPTFTDIVFHIVFLSLNYSIDVSLSENLITRWIEFNHLPSHLFYQTLSIMALLSDKLSVTFLNLALNYVSKVNSISVCDANKNYSINSADTRSVHSTLGALVSGHDMGLGVYPNTLLPIGYSVDILLSMDNV</sequence>
<protein>
    <submittedName>
        <fullName evidence="1">Uncharacterized protein</fullName>
    </submittedName>
</protein>
<keyword evidence="2" id="KW-1185">Reference proteome</keyword>
<gene>
    <name evidence="1" type="ORF">BEWA_019270</name>
</gene>
<dbReference type="KEGG" id="beq:BEWA_019270"/>
<reference evidence="1 2" key="1">
    <citation type="journal article" date="2012" name="BMC Genomics">
        <title>Comparative genomic analysis and phylogenetic position of Theileria equi.</title>
        <authorList>
            <person name="Kappmeyer L.S."/>
            <person name="Thiagarajan M."/>
            <person name="Herndon D.R."/>
            <person name="Ramsay J.D."/>
            <person name="Caler E."/>
            <person name="Djikeng A."/>
            <person name="Gillespie J.J."/>
            <person name="Lau A.O."/>
            <person name="Roalson E.H."/>
            <person name="Silva J.C."/>
            <person name="Silva M.G."/>
            <person name="Suarez C.E."/>
            <person name="Ueti M.W."/>
            <person name="Nene V.M."/>
            <person name="Mealey R.H."/>
            <person name="Knowles D.P."/>
            <person name="Brayton K.A."/>
        </authorList>
    </citation>
    <scope>NUCLEOTIDE SEQUENCE [LARGE SCALE GENOMIC DNA]</scope>
    <source>
        <strain evidence="1 2">WA</strain>
    </source>
</reference>
<dbReference type="Proteomes" id="UP000031512">
    <property type="component" value="Chromosome 1"/>
</dbReference>
<dbReference type="GeneID" id="15806782"/>
<dbReference type="OrthoDB" id="361502at2759"/>
<name>L0ATV9_THEEQ</name>
<dbReference type="eggNOG" id="ENOG502QXEY">
    <property type="taxonomic scope" value="Eukaryota"/>
</dbReference>